<comment type="caution">
    <text evidence="2">The sequence shown here is derived from an EMBL/GenBank/DDBJ whole genome shotgun (WGS) entry which is preliminary data.</text>
</comment>
<protein>
    <recommendedName>
        <fullName evidence="4">DUF3108 domain-containing protein</fullName>
    </recommendedName>
</protein>
<feature type="chain" id="PRO_5020594556" description="DUF3108 domain-containing protein" evidence="1">
    <location>
        <begin position="19"/>
        <end position="285"/>
    </location>
</feature>
<dbReference type="RefSeq" id="WP_131852242.1">
    <property type="nucleotide sequence ID" value="NZ_SKFH01000016.1"/>
</dbReference>
<evidence type="ECO:0000256" key="1">
    <source>
        <dbReference type="SAM" id="SignalP"/>
    </source>
</evidence>
<reference evidence="2 3" key="1">
    <citation type="submission" date="2019-03" db="EMBL/GenBank/DDBJ databases">
        <authorList>
            <person name="Kim M.K.M."/>
        </authorList>
    </citation>
    <scope>NUCLEOTIDE SEQUENCE [LARGE SCALE GENOMIC DNA]</scope>
    <source>
        <strain evidence="2 3">17J68-15</strain>
    </source>
</reference>
<evidence type="ECO:0008006" key="4">
    <source>
        <dbReference type="Google" id="ProtNLM"/>
    </source>
</evidence>
<sequence>MKRIFFFWMTLLSFAAGAQEVTGLYTGTLRNDSTGLVQQYELSLQQRGEKVEGYAYTSFLLNDRFHFGFRKVRGDVKEGLILRLHEDEMLENNFPAPPPKGIRRMLVVELINGIDSLKGKWSTNRTRQWAPATGTFALKRKRDSTSSALVAKLREHYPPPAAKAEPPRPLAFTERQVQTIQNVTLRADSVEIALYDNGLVDGDSVSVYLNGQPLVQHVRLSEHAFRYTVRLKPGVVNELSLMAENLGSLPPNTGLLVLQSGSARYQVYFSADLKTNARILIQKPN</sequence>
<gene>
    <name evidence="2" type="ORF">E0486_11065</name>
</gene>
<organism evidence="2 3">
    <name type="scientific">Flaviaesturariibacter aridisoli</name>
    <dbReference type="NCBI Taxonomy" id="2545761"/>
    <lineage>
        <taxon>Bacteria</taxon>
        <taxon>Pseudomonadati</taxon>
        <taxon>Bacteroidota</taxon>
        <taxon>Chitinophagia</taxon>
        <taxon>Chitinophagales</taxon>
        <taxon>Chitinophagaceae</taxon>
        <taxon>Flaviaestuariibacter</taxon>
    </lineage>
</organism>
<dbReference type="EMBL" id="SKFH01000016">
    <property type="protein sequence ID" value="TCZ70488.1"/>
    <property type="molecule type" value="Genomic_DNA"/>
</dbReference>
<dbReference type="Proteomes" id="UP000295164">
    <property type="component" value="Unassembled WGS sequence"/>
</dbReference>
<proteinExistence type="predicted"/>
<dbReference type="OrthoDB" id="661134at2"/>
<evidence type="ECO:0000313" key="3">
    <source>
        <dbReference type="Proteomes" id="UP000295164"/>
    </source>
</evidence>
<keyword evidence="1" id="KW-0732">Signal</keyword>
<evidence type="ECO:0000313" key="2">
    <source>
        <dbReference type="EMBL" id="TCZ70488.1"/>
    </source>
</evidence>
<feature type="signal peptide" evidence="1">
    <location>
        <begin position="1"/>
        <end position="18"/>
    </location>
</feature>
<dbReference type="AlphaFoldDB" id="A0A4R4DYF5"/>
<name>A0A4R4DYF5_9BACT</name>
<accession>A0A4R4DYF5</accession>
<keyword evidence="3" id="KW-1185">Reference proteome</keyword>